<dbReference type="InterPro" id="IPR023214">
    <property type="entry name" value="HAD_sf"/>
</dbReference>
<name>A0A0B2A6K0_9MICO</name>
<dbReference type="EMBL" id="JTDK01000011">
    <property type="protein sequence ID" value="KHK97217.1"/>
    <property type="molecule type" value="Genomic_DNA"/>
</dbReference>
<keyword evidence="2" id="KW-1185">Reference proteome</keyword>
<dbReference type="InterPro" id="IPR036412">
    <property type="entry name" value="HAD-like_sf"/>
</dbReference>
<proteinExistence type="predicted"/>
<evidence type="ECO:0000313" key="1">
    <source>
        <dbReference type="EMBL" id="KHK97217.1"/>
    </source>
</evidence>
<evidence type="ECO:0000313" key="2">
    <source>
        <dbReference type="Proteomes" id="UP000031030"/>
    </source>
</evidence>
<protein>
    <submittedName>
        <fullName evidence="1">Acid phosphatase</fullName>
    </submittedName>
</protein>
<dbReference type="Pfam" id="PF12710">
    <property type="entry name" value="HAD"/>
    <property type="match status" value="1"/>
</dbReference>
<accession>A0A0B2A6K0</accession>
<dbReference type="OrthoDB" id="9799365at2"/>
<dbReference type="STRING" id="1348253.LK09_13290"/>
<reference evidence="1 2" key="1">
    <citation type="submission" date="2014-11" db="EMBL/GenBank/DDBJ databases">
        <title>Genome sequence of Microbacterium mangrovi MUSC 115(T).</title>
        <authorList>
            <person name="Lee L.-H."/>
        </authorList>
    </citation>
    <scope>NUCLEOTIDE SEQUENCE [LARGE SCALE GENOMIC DNA]</scope>
    <source>
        <strain evidence="1 2">MUSC 115</strain>
    </source>
</reference>
<organism evidence="1 2">
    <name type="scientific">Microbacterium mangrovi</name>
    <dbReference type="NCBI Taxonomy" id="1348253"/>
    <lineage>
        <taxon>Bacteria</taxon>
        <taxon>Bacillati</taxon>
        <taxon>Actinomycetota</taxon>
        <taxon>Actinomycetes</taxon>
        <taxon>Micrococcales</taxon>
        <taxon>Microbacteriaceae</taxon>
        <taxon>Microbacterium</taxon>
    </lineage>
</organism>
<dbReference type="SUPFAM" id="SSF56784">
    <property type="entry name" value="HAD-like"/>
    <property type="match status" value="1"/>
</dbReference>
<comment type="caution">
    <text evidence="1">The sequence shown here is derived from an EMBL/GenBank/DDBJ whole genome shotgun (WGS) entry which is preliminary data.</text>
</comment>
<sequence length="306" mass="33240">MTGLPSWRDGAARRAIEEFLAAVTTGPDAVPVAERVAVFDNDGTLWSEKPMPTQLHYIVQGWQRAVRDDPALAARQPYKAVASGDLGWIADAVDKHYQGDDGDLKTLIGALVGQVVDVSVDEYAASVAEFFATALHPVRGVPYAQTVYQPMVELLRHLEAHGFTCYIISGGERDFMRPMTEGNYGIPPERVVGSAFGLSYDEDSATVHYTDALSFFDDGPEKPVRIWTRIGRRPIFAAGNSNGDIAMLDYAARGARPGLALLVHHDDDARGDAPYDKGVEQALDAAADHGYTVVSVRDDWATVFAS</sequence>
<dbReference type="AlphaFoldDB" id="A0A0B2A6K0"/>
<dbReference type="RefSeq" id="WP_039400177.1">
    <property type="nucleotide sequence ID" value="NZ_JTDK01000011.1"/>
</dbReference>
<dbReference type="Gene3D" id="3.40.50.1000">
    <property type="entry name" value="HAD superfamily/HAD-like"/>
    <property type="match status" value="1"/>
</dbReference>
<dbReference type="Proteomes" id="UP000031030">
    <property type="component" value="Unassembled WGS sequence"/>
</dbReference>
<gene>
    <name evidence="1" type="ORF">LK09_13290</name>
</gene>